<dbReference type="EMBL" id="BLLF01001139">
    <property type="protein sequence ID" value="GFH17381.1"/>
    <property type="molecule type" value="Genomic_DNA"/>
</dbReference>
<dbReference type="AlphaFoldDB" id="A0A699Z5K6"/>
<keyword evidence="2" id="KW-1185">Reference proteome</keyword>
<feature type="non-terminal residue" evidence="1">
    <location>
        <position position="1"/>
    </location>
</feature>
<gene>
    <name evidence="1" type="ORF">HaLaN_14010</name>
</gene>
<reference evidence="1 2" key="1">
    <citation type="submission" date="2020-02" db="EMBL/GenBank/DDBJ databases">
        <title>Draft genome sequence of Haematococcus lacustris strain NIES-144.</title>
        <authorList>
            <person name="Morimoto D."/>
            <person name="Nakagawa S."/>
            <person name="Yoshida T."/>
            <person name="Sawayama S."/>
        </authorList>
    </citation>
    <scope>NUCLEOTIDE SEQUENCE [LARGE SCALE GENOMIC DNA]</scope>
    <source>
        <strain evidence="1 2">NIES-144</strain>
    </source>
</reference>
<sequence>TSDFNATVTDLTRFNIARMPGGVVYNATVQATRGVKVSVLGKAKSAAEPSVVFDNSGTALPNGDWVSGNVSLPAAGVSNFTFVYYVPMGFDDLSAAVTMDLYPGQALPASPPAPATSLCACPSPPSADGSCPDGTTPALYSRTDPDAGQAEALCVPLPAFDIFAQQFAFSTCWRWSCLSLAFRGPQRPEVIKPYTITVPNITQYNLDQMPGGTSRLTLLKSLAVNMSLLLHPVGDSSPDALMGPFTRTSDIQTPAAGTAAMDIVIEVPAWPWLDSNAG</sequence>
<comment type="caution">
    <text evidence="1">The sequence shown here is derived from an EMBL/GenBank/DDBJ whole genome shotgun (WGS) entry which is preliminary data.</text>
</comment>
<evidence type="ECO:0000313" key="1">
    <source>
        <dbReference type="EMBL" id="GFH17381.1"/>
    </source>
</evidence>
<accession>A0A699Z5K6</accession>
<protein>
    <submittedName>
        <fullName evidence="1">Uncharacterized protein</fullName>
    </submittedName>
</protein>
<proteinExistence type="predicted"/>
<name>A0A699Z5K6_HAELA</name>
<evidence type="ECO:0000313" key="2">
    <source>
        <dbReference type="Proteomes" id="UP000485058"/>
    </source>
</evidence>
<dbReference type="Proteomes" id="UP000485058">
    <property type="component" value="Unassembled WGS sequence"/>
</dbReference>
<organism evidence="1 2">
    <name type="scientific">Haematococcus lacustris</name>
    <name type="common">Green alga</name>
    <name type="synonym">Haematococcus pluvialis</name>
    <dbReference type="NCBI Taxonomy" id="44745"/>
    <lineage>
        <taxon>Eukaryota</taxon>
        <taxon>Viridiplantae</taxon>
        <taxon>Chlorophyta</taxon>
        <taxon>core chlorophytes</taxon>
        <taxon>Chlorophyceae</taxon>
        <taxon>CS clade</taxon>
        <taxon>Chlamydomonadales</taxon>
        <taxon>Haematococcaceae</taxon>
        <taxon>Haematococcus</taxon>
    </lineage>
</organism>